<keyword evidence="1" id="KW-1133">Transmembrane helix</keyword>
<feature type="transmembrane region" description="Helical" evidence="1">
    <location>
        <begin position="307"/>
        <end position="329"/>
    </location>
</feature>
<keyword evidence="1" id="KW-0812">Transmembrane</keyword>
<dbReference type="AlphaFoldDB" id="A0A1F4VGG8"/>
<evidence type="ECO:0000313" key="2">
    <source>
        <dbReference type="EMBL" id="OGC55823.1"/>
    </source>
</evidence>
<feature type="transmembrane region" description="Helical" evidence="1">
    <location>
        <begin position="259"/>
        <end position="286"/>
    </location>
</feature>
<proteinExistence type="predicted"/>
<sequence>MIKRILRTGLGIVFLFVFLLFLLVGAFKFRVLSSKLWKTSLEKGGVYQQLQDQITKMRTGLEDAIRKESGGKDLPPEVAKELAPFLSLDKVLSADRFKELAETNIDRLFDYLNGKDKDLILYLPVAEWELPVQTFGQPALAKLTAQTPAKDALPLLGIKPEQTKLTMDGLEQARTIVGYLTPAWVILLLLMVVMGLGHYFLGVGPAGRISGTAWLIMISGFTAALIGFSAGGIFEFMAANSQPPMPSWGIELGKSLVEQFFNFGAMVGLGAGIAGLVTIVAVMYFIKQGKIKQEKEAIGTFKKILSFVIGIILGFMILVAALVVTGVAIGGKVSLKANGGSVDTGSQPVEEDTTK</sequence>
<dbReference type="Proteomes" id="UP000176504">
    <property type="component" value="Unassembled WGS sequence"/>
</dbReference>
<reference evidence="2 3" key="1">
    <citation type="journal article" date="2016" name="Nat. Commun.">
        <title>Thousands of microbial genomes shed light on interconnected biogeochemical processes in an aquifer system.</title>
        <authorList>
            <person name="Anantharaman K."/>
            <person name="Brown C.T."/>
            <person name="Hug L.A."/>
            <person name="Sharon I."/>
            <person name="Castelle C.J."/>
            <person name="Probst A.J."/>
            <person name="Thomas B.C."/>
            <person name="Singh A."/>
            <person name="Wilkins M.J."/>
            <person name="Karaoz U."/>
            <person name="Brodie E.L."/>
            <person name="Williams K.H."/>
            <person name="Hubbard S.S."/>
            <person name="Banfield J.F."/>
        </authorList>
    </citation>
    <scope>NUCLEOTIDE SEQUENCE [LARGE SCALE GENOMIC DNA]</scope>
</reference>
<dbReference type="EMBL" id="MEVI01000001">
    <property type="protein sequence ID" value="OGC55823.1"/>
    <property type="molecule type" value="Genomic_DNA"/>
</dbReference>
<comment type="caution">
    <text evidence="2">The sequence shown here is derived from an EMBL/GenBank/DDBJ whole genome shotgun (WGS) entry which is preliminary data.</text>
</comment>
<feature type="transmembrane region" description="Helical" evidence="1">
    <location>
        <begin position="213"/>
        <end position="239"/>
    </location>
</feature>
<evidence type="ECO:0000256" key="1">
    <source>
        <dbReference type="SAM" id="Phobius"/>
    </source>
</evidence>
<feature type="transmembrane region" description="Helical" evidence="1">
    <location>
        <begin position="176"/>
        <end position="201"/>
    </location>
</feature>
<keyword evidence="1" id="KW-0472">Membrane</keyword>
<protein>
    <submittedName>
        <fullName evidence="2">Uncharacterized protein</fullName>
    </submittedName>
</protein>
<name>A0A1F4VGG8_UNCKA</name>
<gene>
    <name evidence="2" type="ORF">A3A78_02185</name>
</gene>
<organism evidence="2 3">
    <name type="scientific">candidate division WWE3 bacterium RIFCSPLOWO2_01_FULL_41_18</name>
    <dbReference type="NCBI Taxonomy" id="1802625"/>
    <lineage>
        <taxon>Bacteria</taxon>
        <taxon>Katanobacteria</taxon>
    </lineage>
</organism>
<accession>A0A1F4VGG8</accession>
<evidence type="ECO:0000313" key="3">
    <source>
        <dbReference type="Proteomes" id="UP000176504"/>
    </source>
</evidence>